<proteinExistence type="predicted"/>
<evidence type="ECO:0008006" key="4">
    <source>
        <dbReference type="Google" id="ProtNLM"/>
    </source>
</evidence>
<keyword evidence="3" id="KW-1185">Reference proteome</keyword>
<feature type="transmembrane region" description="Helical" evidence="1">
    <location>
        <begin position="12"/>
        <end position="32"/>
    </location>
</feature>
<sequence length="130" mass="14905">MFDISDNISEQRIQLFSVLGSLGLLFFILTLIKKRRLKEEYALLWIGASILFTALSIFRPALEYLAAFLGIHYAPTALLLMLIMAITIILIHYSTVISKLSEQSKRLTQELALLRHDLDLKRDSTNDHEK</sequence>
<feature type="transmembrane region" description="Helical" evidence="1">
    <location>
        <begin position="64"/>
        <end position="91"/>
    </location>
</feature>
<feature type="transmembrane region" description="Helical" evidence="1">
    <location>
        <begin position="41"/>
        <end position="58"/>
    </location>
</feature>
<dbReference type="RefSeq" id="WP_236986545.1">
    <property type="nucleotide sequence ID" value="NZ_AP023086.1"/>
</dbReference>
<keyword evidence="1" id="KW-0472">Membrane</keyword>
<dbReference type="EMBL" id="AP023086">
    <property type="protein sequence ID" value="BCD97069.1"/>
    <property type="molecule type" value="Genomic_DNA"/>
</dbReference>
<gene>
    <name evidence="2" type="ORF">MARGE09_P1269</name>
</gene>
<protein>
    <recommendedName>
        <fullName evidence="4">DUF2304 domain-containing protein</fullName>
    </recommendedName>
</protein>
<dbReference type="KEGG" id="marq:MARGE09_P1269"/>
<organism evidence="2 3">
    <name type="scientific">Marinagarivorans cellulosilyticus</name>
    <dbReference type="NCBI Taxonomy" id="2721545"/>
    <lineage>
        <taxon>Bacteria</taxon>
        <taxon>Pseudomonadati</taxon>
        <taxon>Pseudomonadota</taxon>
        <taxon>Gammaproteobacteria</taxon>
        <taxon>Cellvibrionales</taxon>
        <taxon>Cellvibrionaceae</taxon>
        <taxon>Marinagarivorans</taxon>
    </lineage>
</organism>
<dbReference type="Proteomes" id="UP001320119">
    <property type="component" value="Chromosome"/>
</dbReference>
<keyword evidence="1" id="KW-1133">Transmembrane helix</keyword>
<dbReference type="Pfam" id="PF10066">
    <property type="entry name" value="DUF2304"/>
    <property type="match status" value="1"/>
</dbReference>
<evidence type="ECO:0000313" key="3">
    <source>
        <dbReference type="Proteomes" id="UP001320119"/>
    </source>
</evidence>
<dbReference type="InterPro" id="IPR019277">
    <property type="entry name" value="DUF2304"/>
</dbReference>
<name>A0AAN2BJL5_9GAMM</name>
<keyword evidence="1" id="KW-0812">Transmembrane</keyword>
<dbReference type="AlphaFoldDB" id="A0AAN2BJL5"/>
<accession>A0AAN2BJL5</accession>
<evidence type="ECO:0000256" key="1">
    <source>
        <dbReference type="SAM" id="Phobius"/>
    </source>
</evidence>
<evidence type="ECO:0000313" key="2">
    <source>
        <dbReference type="EMBL" id="BCD97069.1"/>
    </source>
</evidence>
<reference evidence="2 3" key="1">
    <citation type="journal article" date="2022" name="IScience">
        <title>An ultrasensitive nanofiber-based assay for enzymatic hydrolysis and deep-sea microbial degradation of cellulose.</title>
        <authorList>
            <person name="Tsudome M."/>
            <person name="Tachioka M."/>
            <person name="Miyazaki M."/>
            <person name="Uchimura K."/>
            <person name="Tsuda M."/>
            <person name="Takaki Y."/>
            <person name="Deguchi S."/>
        </authorList>
    </citation>
    <scope>NUCLEOTIDE SEQUENCE [LARGE SCALE GENOMIC DNA]</scope>
    <source>
        <strain evidence="2 3">GE09</strain>
    </source>
</reference>